<evidence type="ECO:0000313" key="1">
    <source>
        <dbReference type="EMBL" id="PTO34529.1"/>
    </source>
</evidence>
<accession>A0A2T5DA92</accession>
<dbReference type="Pfam" id="PF07751">
    <property type="entry name" value="Abi_2"/>
    <property type="match status" value="1"/>
</dbReference>
<dbReference type="Proteomes" id="UP000244022">
    <property type="component" value="Unassembled WGS sequence"/>
</dbReference>
<name>A0A2T5DA92_ENTMU</name>
<protein>
    <recommendedName>
        <fullName evidence="3">Abi family protein</fullName>
    </recommendedName>
</protein>
<organism evidence="1 2">
    <name type="scientific">Enterococcus mundtii</name>
    <dbReference type="NCBI Taxonomy" id="53346"/>
    <lineage>
        <taxon>Bacteria</taxon>
        <taxon>Bacillati</taxon>
        <taxon>Bacillota</taxon>
        <taxon>Bacilli</taxon>
        <taxon>Lactobacillales</taxon>
        <taxon>Enterococcaceae</taxon>
        <taxon>Enterococcus</taxon>
    </lineage>
</organism>
<dbReference type="AlphaFoldDB" id="A0A2T5DA92"/>
<evidence type="ECO:0008006" key="3">
    <source>
        <dbReference type="Google" id="ProtNLM"/>
    </source>
</evidence>
<sequence length="378" mass="44775">MINEEQLLELKLKLEEEETSRQKSDVLSEELNHLCLKARSKEIFSIDEQIDYARHKGISIAESEETIVRDILSNRTYYFKVTAYRKNFEKDANGKYVNLSFIQLNDLAKIDMYLRMTLSRMIFELEHSLKTLLVNLITNSLDEDGYSIVKEYDSYMQTKFVLLQRKKGNISNEEEVLFGYVQASHKIIDKIKGKFGYDFDFYSRHHHNISIWVLLEIMTLGNLQRFIEFYFEKKYFGYQKLKTANQLLKYVTNVRNAAAHSRPLIYNIVEPFQYGKKNQIKNKRASIQLTQFAEKSGVDSELSNRVLTNRKMNDIVTTLYLHDKYVTTAKLKQKASKDLQELVKRIRANREIYRKNDDLLETFKFFKKIITRYSELNA</sequence>
<dbReference type="EMBL" id="PYGR01000058">
    <property type="protein sequence ID" value="PTO34529.1"/>
    <property type="molecule type" value="Genomic_DNA"/>
</dbReference>
<reference evidence="1 2" key="1">
    <citation type="submission" date="2018-03" db="EMBL/GenBank/DDBJ databases">
        <title>Draft genome sequences of four Enterococcus mundtii strains isolated from beef slaughterhouses in Kenya.</title>
        <authorList>
            <person name="Wambui J."/>
            <person name="Stevens M."/>
            <person name="Njage P."/>
            <person name="Stephan R."/>
            <person name="Tasara T."/>
        </authorList>
    </citation>
    <scope>NUCLEOTIDE SEQUENCE [LARGE SCALE GENOMIC DNA]</scope>
    <source>
        <strain evidence="1 2">H18-EM</strain>
    </source>
</reference>
<proteinExistence type="predicted"/>
<gene>
    <name evidence="1" type="ORF">C6N14_11715</name>
</gene>
<evidence type="ECO:0000313" key="2">
    <source>
        <dbReference type="Proteomes" id="UP000244022"/>
    </source>
</evidence>
<dbReference type="InterPro" id="IPR011664">
    <property type="entry name" value="Abi_system_AbiD/AbiF-like"/>
</dbReference>
<comment type="caution">
    <text evidence="1">The sequence shown here is derived from an EMBL/GenBank/DDBJ whole genome shotgun (WGS) entry which is preliminary data.</text>
</comment>